<protein>
    <submittedName>
        <fullName evidence="1">Uncharacterized protein</fullName>
    </submittedName>
</protein>
<organism evidence="1 2">
    <name type="scientific">Pyrobaculum arsenaticum</name>
    <dbReference type="NCBI Taxonomy" id="121277"/>
    <lineage>
        <taxon>Archaea</taxon>
        <taxon>Thermoproteota</taxon>
        <taxon>Thermoprotei</taxon>
        <taxon>Thermoproteales</taxon>
        <taxon>Thermoproteaceae</taxon>
        <taxon>Pyrobaculum</taxon>
    </lineage>
</organism>
<dbReference type="OMA" id="WRYLIIR"/>
<dbReference type="AlphaFoldDB" id="A0A7L4P8I1"/>
<reference evidence="1 2" key="1">
    <citation type="journal article" date="2020" name="Nat. Commun.">
        <title>The structures of two archaeal type IV pili illuminate evolutionary relationships.</title>
        <authorList>
            <person name="Wang F."/>
            <person name="Baquero D.P."/>
            <person name="Su Z."/>
            <person name="Beltran L.C."/>
            <person name="Prangishvili D."/>
            <person name="Krupovic M."/>
            <person name="Egelman E.H."/>
        </authorList>
    </citation>
    <scope>NUCLEOTIDE SEQUENCE [LARGE SCALE GENOMIC DNA]</scope>
    <source>
        <strain evidence="1 2">2GA</strain>
    </source>
</reference>
<evidence type="ECO:0000313" key="1">
    <source>
        <dbReference type="EMBL" id="NYR14757.1"/>
    </source>
</evidence>
<gene>
    <name evidence="1" type="ORF">HC235_02010</name>
</gene>
<dbReference type="Proteomes" id="UP000554766">
    <property type="component" value="Unassembled WGS sequence"/>
</dbReference>
<evidence type="ECO:0000313" key="2">
    <source>
        <dbReference type="Proteomes" id="UP000554766"/>
    </source>
</evidence>
<proteinExistence type="predicted"/>
<dbReference type="GeneID" id="5055740"/>
<dbReference type="EMBL" id="JAAVJF010000001">
    <property type="protein sequence ID" value="NYR14757.1"/>
    <property type="molecule type" value="Genomic_DNA"/>
</dbReference>
<comment type="caution">
    <text evidence="1">The sequence shown here is derived from an EMBL/GenBank/DDBJ whole genome shotgun (WGS) entry which is preliminary data.</text>
</comment>
<name>A0A7L4P8I1_9CREN</name>
<accession>A0A7L4P8I1</accession>
<keyword evidence="2" id="KW-1185">Reference proteome</keyword>
<dbReference type="RefSeq" id="WP_011900209.1">
    <property type="nucleotide sequence ID" value="NZ_JAAVJF010000001.1"/>
</dbReference>
<sequence>MAKWRYLIIRSEDPALCYVRFLERYQLAGFASLVYTPRLVAIFDNVLVLGVPRELVRRARAIVALLDGCYTARVAGTMRRAKAVATSIRKFI</sequence>